<dbReference type="AlphaFoldDB" id="A0A3P3XN08"/>
<gene>
    <name evidence="2" type="ORF">SPIROBIBN47_90037</name>
</gene>
<protein>
    <recommendedName>
        <fullName evidence="3">Lipoprotein</fullName>
    </recommendedName>
</protein>
<evidence type="ECO:0000313" key="2">
    <source>
        <dbReference type="EMBL" id="SLM15959.1"/>
    </source>
</evidence>
<evidence type="ECO:0008006" key="3">
    <source>
        <dbReference type="Google" id="ProtNLM"/>
    </source>
</evidence>
<sequence>MRKAFFLILAVLLIFSSCNLINPVKKPSDIDTVAEINSSDIQSSGATNVPTTESEIVAIISGIGSNASSDQVIQDLGNSFAEKKLSAAKILKAAKSLSSSFQQQIDKIQQDFDNFPTTKKIDETISLSGENIGTYFALTTGEAAFSLNAVTTDGNPIDMQGASNLSSLAGEGTLKIAINPTSALSSLQADASAIKDFKFRLNAGGSASISTKAGAGMERIPDKITLDYAESMAIAFSARVDTNGGKFSFKIDSKYSGTIDYSNIQSATDPEEVLNTLVPSITITVKVYDDSGNVTFNKTYTSIEAFVAAFTPAT</sequence>
<feature type="signal peptide" evidence="1">
    <location>
        <begin position="1"/>
        <end position="21"/>
    </location>
</feature>
<evidence type="ECO:0000256" key="1">
    <source>
        <dbReference type="SAM" id="SignalP"/>
    </source>
</evidence>
<dbReference type="PROSITE" id="PS51257">
    <property type="entry name" value="PROKAR_LIPOPROTEIN"/>
    <property type="match status" value="1"/>
</dbReference>
<proteinExistence type="predicted"/>
<keyword evidence="1" id="KW-0732">Signal</keyword>
<reference evidence="2" key="1">
    <citation type="submission" date="2017-02" db="EMBL/GenBank/DDBJ databases">
        <authorList>
            <person name="Regsiter A."/>
            <person name="William W."/>
        </authorList>
    </citation>
    <scope>NUCLEOTIDE SEQUENCE</scope>
    <source>
        <strain evidence="2">Bib</strain>
    </source>
</reference>
<dbReference type="EMBL" id="FWDM01000041">
    <property type="protein sequence ID" value="SLM15959.1"/>
    <property type="molecule type" value="Genomic_DNA"/>
</dbReference>
<accession>A0A3P3XN08</accession>
<name>A0A3P3XN08_9SPIR</name>
<feature type="chain" id="PRO_5018303368" description="Lipoprotein" evidence="1">
    <location>
        <begin position="22"/>
        <end position="314"/>
    </location>
</feature>
<organism evidence="2">
    <name type="scientific">uncultured spirochete</name>
    <dbReference type="NCBI Taxonomy" id="156406"/>
    <lineage>
        <taxon>Bacteria</taxon>
        <taxon>Pseudomonadati</taxon>
        <taxon>Spirochaetota</taxon>
        <taxon>Spirochaetia</taxon>
        <taxon>Spirochaetales</taxon>
        <taxon>environmental samples</taxon>
    </lineage>
</organism>